<reference evidence="1 2" key="1">
    <citation type="submission" date="2015-07" db="EMBL/GenBank/DDBJ databases">
        <title>The genome of Pseudoloma neurophilia, a relevant intracellular parasite of the zebrafish.</title>
        <authorList>
            <person name="Ndikumana S."/>
            <person name="Pelin A."/>
            <person name="Sanders J."/>
            <person name="Corradi N."/>
        </authorList>
    </citation>
    <scope>NUCLEOTIDE SEQUENCE [LARGE SCALE GENOMIC DNA]</scope>
    <source>
        <strain evidence="1 2">MK1</strain>
    </source>
</reference>
<dbReference type="AlphaFoldDB" id="A0A0R0LUT9"/>
<feature type="non-terminal residue" evidence="1">
    <location>
        <position position="711"/>
    </location>
</feature>
<organism evidence="1 2">
    <name type="scientific">Pseudoloma neurophilia</name>
    <dbReference type="NCBI Taxonomy" id="146866"/>
    <lineage>
        <taxon>Eukaryota</taxon>
        <taxon>Fungi</taxon>
        <taxon>Fungi incertae sedis</taxon>
        <taxon>Microsporidia</taxon>
        <taxon>Pseudoloma</taxon>
    </lineage>
</organism>
<proteinExistence type="predicted"/>
<protein>
    <submittedName>
        <fullName evidence="1">Uncharacterized protein</fullName>
    </submittedName>
</protein>
<dbReference type="VEuPathDB" id="MicrosporidiaDB:M153_1359000771"/>
<evidence type="ECO:0000313" key="2">
    <source>
        <dbReference type="Proteomes" id="UP000051530"/>
    </source>
</evidence>
<keyword evidence="2" id="KW-1185">Reference proteome</keyword>
<accession>A0A0R0LUT9</accession>
<name>A0A0R0LUT9_9MICR</name>
<comment type="caution">
    <text evidence="1">The sequence shown here is derived from an EMBL/GenBank/DDBJ whole genome shotgun (WGS) entry which is preliminary data.</text>
</comment>
<dbReference type="Proteomes" id="UP000051530">
    <property type="component" value="Unassembled WGS sequence"/>
</dbReference>
<dbReference type="EMBL" id="LGUB01000451">
    <property type="protein sequence ID" value="KRH93177.1"/>
    <property type="molecule type" value="Genomic_DNA"/>
</dbReference>
<evidence type="ECO:0000313" key="1">
    <source>
        <dbReference type="EMBL" id="KRH93177.1"/>
    </source>
</evidence>
<sequence>MLHNLPDPRLLKYLSNLQKSPNVDDLTETLKIVKENGWTEITRKIIITAIEKILISRQDDDVNLKLAIVVSHFIHLLILENYNLPLYTIFINFLNFILNSYDTEIFQKKITTKEEDKRLQKLKTLTAINYHDLSSHMKSLSFVTLLAYQYHTLKVCKETKNLKDDFLNEWLRRQSMNSSNINDQFENLRLKDSDINELRIDIHIEAFTNDFTRSTMVYMKFLHEKLKIFPYFAFRWSFEDIVLDIIKKYSDPNSQVISQNLLKDQIKVFLKHSTRFPMELVPFVIKNGLVNEISNLTQDLVDVIISKFKERQFEANFFIMSALKLGYTVDLPLIQLVKMLRYENLIFETLIHLIKEKDSTKNFNVYKFKISEDEKIYVIKSKDHQQNLLEFKASEVVSLFCDGQPFEKFVYICHNFGIIINCSSENHQFIIKNDVFLSSLIFQSKYPGVFHKNIYETIFEKYGQPLSVLRQWPSLINRKRMAIDVFNDIVIDEKSDDSKFIEIKKFFKECKNILKPKRIYKISRSLNSCKIIDCLSNKYPYKLELCLLYIRDKKYFSGSNYFLIEKFVTLIKSNQKKNFTLIRLLYENTQLFDYLNIDQIVTVLKCIKLQIKIKYSDSRIKICEKHSGSKTKYFYLEPTAYNLLVSIYKRVKKLLKPEEYNRNSLYILLRDILWHSLYNLEYKTVTFKLENSEILCKLLIKKKSTVYCCND</sequence>
<gene>
    <name evidence="1" type="ORF">M153_1359000771</name>
</gene>